<feature type="domain" description="N-acetyltransferase" evidence="3">
    <location>
        <begin position="1"/>
        <end position="169"/>
    </location>
</feature>
<dbReference type="Proteomes" id="UP000195442">
    <property type="component" value="Unassembled WGS sequence"/>
</dbReference>
<evidence type="ECO:0000313" key="5">
    <source>
        <dbReference type="Proteomes" id="UP000195442"/>
    </source>
</evidence>
<evidence type="ECO:0000259" key="3">
    <source>
        <dbReference type="PROSITE" id="PS51186"/>
    </source>
</evidence>
<name>A0A1R4HDI4_9GAMM</name>
<sequence>MNIRNAKSTDAPALAEIHVLSWQQTYRGIVPDVYLDSLTVATREAIWRENLANSMPKVIVAESEGKVVGFSSFGRCRDKGTSPNDGEIWAIYLSPLHLGQGFGRALLLESRAQLLAQGMTRISLWAIVGNERAIHFYRAAGFEPEDDSLKTFELAGAEIGEVRYVQNIS</sequence>
<evidence type="ECO:0000313" key="4">
    <source>
        <dbReference type="EMBL" id="SJM94305.1"/>
    </source>
</evidence>
<accession>A0A1R4HDI4</accession>
<keyword evidence="5" id="KW-1185">Reference proteome</keyword>
<dbReference type="InterPro" id="IPR016181">
    <property type="entry name" value="Acyl_CoA_acyltransferase"/>
</dbReference>
<dbReference type="RefSeq" id="WP_087147748.1">
    <property type="nucleotide sequence ID" value="NZ_FUKJ01000323.1"/>
</dbReference>
<gene>
    <name evidence="4" type="ORF">CRENPOLYSF2_390016</name>
</gene>
<dbReference type="Pfam" id="PF00583">
    <property type="entry name" value="Acetyltransf_1"/>
    <property type="match status" value="1"/>
</dbReference>
<dbReference type="InterPro" id="IPR050832">
    <property type="entry name" value="Bact_Acetyltransf"/>
</dbReference>
<dbReference type="CDD" id="cd04301">
    <property type="entry name" value="NAT_SF"/>
    <property type="match status" value="1"/>
</dbReference>
<dbReference type="Gene3D" id="3.40.630.30">
    <property type="match status" value="1"/>
</dbReference>
<dbReference type="EMBL" id="FUKJ01000323">
    <property type="protein sequence ID" value="SJM94305.1"/>
    <property type="molecule type" value="Genomic_DNA"/>
</dbReference>
<protein>
    <submittedName>
        <fullName evidence="4">GCN5-related N-acetyltransferase</fullName>
    </submittedName>
</protein>
<dbReference type="OrthoDB" id="5292888at2"/>
<dbReference type="InterPro" id="IPR000182">
    <property type="entry name" value="GNAT_dom"/>
</dbReference>
<dbReference type="SUPFAM" id="SSF55729">
    <property type="entry name" value="Acyl-CoA N-acyltransferases (Nat)"/>
    <property type="match status" value="1"/>
</dbReference>
<dbReference type="AlphaFoldDB" id="A0A1R4HDI4"/>
<dbReference type="PANTHER" id="PTHR43877">
    <property type="entry name" value="AMINOALKYLPHOSPHONATE N-ACETYLTRANSFERASE-RELATED-RELATED"/>
    <property type="match status" value="1"/>
</dbReference>
<proteinExistence type="predicted"/>
<organism evidence="4 5">
    <name type="scientific">Crenothrix polyspora</name>
    <dbReference type="NCBI Taxonomy" id="360316"/>
    <lineage>
        <taxon>Bacteria</taxon>
        <taxon>Pseudomonadati</taxon>
        <taxon>Pseudomonadota</taxon>
        <taxon>Gammaproteobacteria</taxon>
        <taxon>Methylococcales</taxon>
        <taxon>Crenotrichaceae</taxon>
        <taxon>Crenothrix</taxon>
    </lineage>
</organism>
<reference evidence="5" key="1">
    <citation type="submission" date="2017-02" db="EMBL/GenBank/DDBJ databases">
        <authorList>
            <person name="Daims H."/>
        </authorList>
    </citation>
    <scope>NUCLEOTIDE SEQUENCE [LARGE SCALE GENOMIC DNA]</scope>
</reference>
<keyword evidence="1 4" id="KW-0808">Transferase</keyword>
<dbReference type="GO" id="GO:0016747">
    <property type="term" value="F:acyltransferase activity, transferring groups other than amino-acyl groups"/>
    <property type="evidence" value="ECO:0007669"/>
    <property type="project" value="InterPro"/>
</dbReference>
<evidence type="ECO:0000256" key="1">
    <source>
        <dbReference type="ARBA" id="ARBA00022679"/>
    </source>
</evidence>
<evidence type="ECO:0000256" key="2">
    <source>
        <dbReference type="ARBA" id="ARBA00023315"/>
    </source>
</evidence>
<dbReference type="PROSITE" id="PS51186">
    <property type="entry name" value="GNAT"/>
    <property type="match status" value="1"/>
</dbReference>
<keyword evidence="2" id="KW-0012">Acyltransferase</keyword>